<evidence type="ECO:0000256" key="4">
    <source>
        <dbReference type="ARBA" id="ARBA00022553"/>
    </source>
</evidence>
<evidence type="ECO:0000259" key="10">
    <source>
        <dbReference type="PROSITE" id="PS50109"/>
    </source>
</evidence>
<keyword evidence="6" id="KW-0812">Transmembrane</keyword>
<name>A0A4R6P0R7_9GAMM</name>
<organism evidence="11 12">
    <name type="scientific">Idiomarina aquatica</name>
    <dbReference type="NCBI Taxonomy" id="1327752"/>
    <lineage>
        <taxon>Bacteria</taxon>
        <taxon>Pseudomonadati</taxon>
        <taxon>Pseudomonadota</taxon>
        <taxon>Gammaproteobacteria</taxon>
        <taxon>Alteromonadales</taxon>
        <taxon>Idiomarinaceae</taxon>
        <taxon>Idiomarina</taxon>
    </lineage>
</organism>
<evidence type="ECO:0000256" key="8">
    <source>
        <dbReference type="ARBA" id="ARBA00022989"/>
    </source>
</evidence>
<dbReference type="AlphaFoldDB" id="A0A4R6P0R7"/>
<evidence type="ECO:0000256" key="1">
    <source>
        <dbReference type="ARBA" id="ARBA00000085"/>
    </source>
</evidence>
<evidence type="ECO:0000256" key="6">
    <source>
        <dbReference type="ARBA" id="ARBA00022692"/>
    </source>
</evidence>
<keyword evidence="5" id="KW-0808">Transferase</keyword>
<dbReference type="Pfam" id="PF02518">
    <property type="entry name" value="HATPase_c"/>
    <property type="match status" value="1"/>
</dbReference>
<gene>
    <name evidence="11" type="ORF">DEU29_11457</name>
</gene>
<dbReference type="PANTHER" id="PTHR45436:SF5">
    <property type="entry name" value="SENSOR HISTIDINE KINASE TRCS"/>
    <property type="match status" value="1"/>
</dbReference>
<dbReference type="EC" id="2.7.13.3" evidence="3"/>
<feature type="domain" description="Histidine kinase" evidence="10">
    <location>
        <begin position="23"/>
        <end position="236"/>
    </location>
</feature>
<dbReference type="InterPro" id="IPR050428">
    <property type="entry name" value="TCS_sensor_his_kinase"/>
</dbReference>
<dbReference type="InterPro" id="IPR003594">
    <property type="entry name" value="HATPase_dom"/>
</dbReference>
<dbReference type="GO" id="GO:0016020">
    <property type="term" value="C:membrane"/>
    <property type="evidence" value="ECO:0007669"/>
    <property type="project" value="UniProtKB-SubCell"/>
</dbReference>
<evidence type="ECO:0000256" key="5">
    <source>
        <dbReference type="ARBA" id="ARBA00022679"/>
    </source>
</evidence>
<accession>A0A4R6P0R7</accession>
<sequence>MPNTKLPESCSDRGIDFSTVLASTVHDMKNSLALVLQQLESVIDRTQDTTLGNDIAHVHYEAQRINANLVQLLQLYRHQQNGQALNIEHQYLDEIIEEVVMNNELYLEQRGIELTQQGIEECTAFCDRDLTVNLLNDIVINAMRYTADKLVITAQQSKTGGVTLSINDNGPGYPQEMLDAVPTLGATQPNEDSRTGLGLYFAQQIAEAHERNGKKGYIELQNGGQLGGSVFKLVLP</sequence>
<dbReference type="PRINTS" id="PR00344">
    <property type="entry name" value="BCTRLSENSOR"/>
</dbReference>
<keyword evidence="9" id="KW-0472">Membrane</keyword>
<evidence type="ECO:0000313" key="11">
    <source>
        <dbReference type="EMBL" id="TDP31011.1"/>
    </source>
</evidence>
<keyword evidence="4" id="KW-0597">Phosphoprotein</keyword>
<dbReference type="Gene3D" id="3.30.565.10">
    <property type="entry name" value="Histidine kinase-like ATPase, C-terminal domain"/>
    <property type="match status" value="1"/>
</dbReference>
<dbReference type="SUPFAM" id="SSF55874">
    <property type="entry name" value="ATPase domain of HSP90 chaperone/DNA topoisomerase II/histidine kinase"/>
    <property type="match status" value="1"/>
</dbReference>
<reference evidence="11 12" key="1">
    <citation type="submission" date="2019-03" db="EMBL/GenBank/DDBJ databases">
        <title>Freshwater and sediment microbial communities from various areas in North America, analyzing microbe dynamics in response to fracking.</title>
        <authorList>
            <person name="Lamendella R."/>
        </authorList>
    </citation>
    <scope>NUCLEOTIDE SEQUENCE [LARGE SCALE GENOMIC DNA]</scope>
    <source>
        <strain evidence="11 12">18_TX</strain>
    </source>
</reference>
<keyword evidence="8" id="KW-1133">Transmembrane helix</keyword>
<dbReference type="EMBL" id="SNXI01000014">
    <property type="protein sequence ID" value="TDP31011.1"/>
    <property type="molecule type" value="Genomic_DNA"/>
</dbReference>
<evidence type="ECO:0000313" key="12">
    <source>
        <dbReference type="Proteomes" id="UP000295531"/>
    </source>
</evidence>
<proteinExistence type="predicted"/>
<protein>
    <recommendedName>
        <fullName evidence="3">histidine kinase</fullName>
        <ecNumber evidence="3">2.7.13.3</ecNumber>
    </recommendedName>
</protein>
<evidence type="ECO:0000256" key="9">
    <source>
        <dbReference type="ARBA" id="ARBA00023136"/>
    </source>
</evidence>
<comment type="catalytic activity">
    <reaction evidence="1">
        <text>ATP + protein L-histidine = ADP + protein N-phospho-L-histidine.</text>
        <dbReference type="EC" id="2.7.13.3"/>
    </reaction>
</comment>
<dbReference type="SMART" id="SM00387">
    <property type="entry name" value="HATPase_c"/>
    <property type="match status" value="1"/>
</dbReference>
<dbReference type="Proteomes" id="UP000295531">
    <property type="component" value="Unassembled WGS sequence"/>
</dbReference>
<dbReference type="RefSeq" id="WP_133540258.1">
    <property type="nucleotide sequence ID" value="NZ_SNXI01000014.1"/>
</dbReference>
<dbReference type="InterPro" id="IPR004358">
    <property type="entry name" value="Sig_transdc_His_kin-like_C"/>
</dbReference>
<comment type="subcellular location">
    <subcellularLocation>
        <location evidence="2">Membrane</location>
    </subcellularLocation>
</comment>
<keyword evidence="12" id="KW-1185">Reference proteome</keyword>
<keyword evidence="7 11" id="KW-0418">Kinase</keyword>
<evidence type="ECO:0000256" key="2">
    <source>
        <dbReference type="ARBA" id="ARBA00004370"/>
    </source>
</evidence>
<dbReference type="GO" id="GO:0004673">
    <property type="term" value="F:protein histidine kinase activity"/>
    <property type="evidence" value="ECO:0007669"/>
    <property type="project" value="UniProtKB-EC"/>
</dbReference>
<dbReference type="OrthoDB" id="9122109at2"/>
<comment type="caution">
    <text evidence="11">The sequence shown here is derived from an EMBL/GenBank/DDBJ whole genome shotgun (WGS) entry which is preliminary data.</text>
</comment>
<evidence type="ECO:0000256" key="7">
    <source>
        <dbReference type="ARBA" id="ARBA00022777"/>
    </source>
</evidence>
<dbReference type="PANTHER" id="PTHR45436">
    <property type="entry name" value="SENSOR HISTIDINE KINASE YKOH"/>
    <property type="match status" value="1"/>
</dbReference>
<evidence type="ECO:0000256" key="3">
    <source>
        <dbReference type="ARBA" id="ARBA00012438"/>
    </source>
</evidence>
<dbReference type="PROSITE" id="PS50109">
    <property type="entry name" value="HIS_KIN"/>
    <property type="match status" value="1"/>
</dbReference>
<dbReference type="InterPro" id="IPR036890">
    <property type="entry name" value="HATPase_C_sf"/>
</dbReference>
<dbReference type="InterPro" id="IPR005467">
    <property type="entry name" value="His_kinase_dom"/>
</dbReference>